<dbReference type="OrthoDB" id="123178at2"/>
<reference evidence="3" key="1">
    <citation type="submission" date="2016-10" db="EMBL/GenBank/DDBJ databases">
        <authorList>
            <person name="Varghese N."/>
            <person name="Submissions S."/>
        </authorList>
    </citation>
    <scope>NUCLEOTIDE SEQUENCE [LARGE SCALE GENOMIC DNA]</scope>
    <source>
        <strain evidence="3">DSM 43163</strain>
    </source>
</reference>
<evidence type="ECO:0000313" key="3">
    <source>
        <dbReference type="Proteomes" id="UP000236723"/>
    </source>
</evidence>
<accession>A0A1H5TD49</accession>
<dbReference type="EMBL" id="FNVO01000001">
    <property type="protein sequence ID" value="SEF60765.1"/>
    <property type="molecule type" value="Genomic_DNA"/>
</dbReference>
<protein>
    <submittedName>
        <fullName evidence="2">Uncharacterized protein</fullName>
    </submittedName>
</protein>
<sequence>MPTPPWRRPEAQQGGDRAANGNAPDENPLDGRAGGERTAEQRTDEREERARAAGTGEADVTDVRVAGPPPAPVRQTGEFRQQPRTPEAEGEAANSTPANSTPAASAPATAPVPRQAQPHDEPPERFMDQDTAARLRERWHEVQAGFVDDPHEAVRKADEMASQALTALGESLRERWQAVEGGGDTEQLRLALRRYRDFLDHMLSI</sequence>
<dbReference type="RefSeq" id="WP_103935988.1">
    <property type="nucleotide sequence ID" value="NZ_FNVO01000001.1"/>
</dbReference>
<feature type="compositionally biased region" description="Low complexity" evidence="1">
    <location>
        <begin position="92"/>
        <end position="111"/>
    </location>
</feature>
<dbReference type="Proteomes" id="UP000236723">
    <property type="component" value="Unassembled WGS sequence"/>
</dbReference>
<dbReference type="AlphaFoldDB" id="A0A1H5TD49"/>
<evidence type="ECO:0000256" key="1">
    <source>
        <dbReference type="SAM" id="MobiDB-lite"/>
    </source>
</evidence>
<feature type="region of interest" description="Disordered" evidence="1">
    <location>
        <begin position="1"/>
        <end position="131"/>
    </location>
</feature>
<name>A0A1H5TD49_9ACTN</name>
<keyword evidence="3" id="KW-1185">Reference proteome</keyword>
<gene>
    <name evidence="2" type="ORF">SAMN04489712_101574</name>
</gene>
<organism evidence="2 3">
    <name type="scientific">Thermomonospora echinospora</name>
    <dbReference type="NCBI Taxonomy" id="1992"/>
    <lineage>
        <taxon>Bacteria</taxon>
        <taxon>Bacillati</taxon>
        <taxon>Actinomycetota</taxon>
        <taxon>Actinomycetes</taxon>
        <taxon>Streptosporangiales</taxon>
        <taxon>Thermomonosporaceae</taxon>
        <taxon>Thermomonospora</taxon>
    </lineage>
</organism>
<feature type="compositionally biased region" description="Low complexity" evidence="1">
    <location>
        <begin position="52"/>
        <end position="66"/>
    </location>
</feature>
<feature type="compositionally biased region" description="Basic and acidic residues" evidence="1">
    <location>
        <begin position="33"/>
        <end position="51"/>
    </location>
</feature>
<evidence type="ECO:0000313" key="2">
    <source>
        <dbReference type="EMBL" id="SEF60765.1"/>
    </source>
</evidence>
<proteinExistence type="predicted"/>
<feature type="compositionally biased region" description="Basic and acidic residues" evidence="1">
    <location>
        <begin position="117"/>
        <end position="131"/>
    </location>
</feature>